<proteinExistence type="predicted"/>
<sequence length="157" mass="17196">MVVLGLLLVLAALAAGVLAVYGLPTSGAKISWDLLGNSVSLSPTLIFFIGVLSAIALALGLWLMSLGAKRSARKRRELKELRREQRQSERIGQADRGRRDETRRDTSADPRTGTARHDDVRDARGTDTVRDTRDLRDGGAARNDRADGATSWDDTRR</sequence>
<name>A0ABS9PZ83_9MICO</name>
<evidence type="ECO:0000256" key="1">
    <source>
        <dbReference type="SAM" id="MobiDB-lite"/>
    </source>
</evidence>
<feature type="region of interest" description="Disordered" evidence="1">
    <location>
        <begin position="71"/>
        <end position="157"/>
    </location>
</feature>
<keyword evidence="2" id="KW-0472">Membrane</keyword>
<reference evidence="3 4" key="1">
    <citation type="submission" date="2022-02" db="EMBL/GenBank/DDBJ databases">
        <title>Uncovering new skin microbiome diversity through culturing and metagenomics.</title>
        <authorList>
            <person name="Conlan S."/>
            <person name="Deming C."/>
            <person name="Nisc Comparative Sequencing Program N."/>
            <person name="Segre J.A."/>
        </authorList>
    </citation>
    <scope>NUCLEOTIDE SEQUENCE [LARGE SCALE GENOMIC DNA]</scope>
    <source>
        <strain evidence="3 4">ACRQZ</strain>
    </source>
</reference>
<evidence type="ECO:0000313" key="3">
    <source>
        <dbReference type="EMBL" id="MCG7320940.1"/>
    </source>
</evidence>
<keyword evidence="4" id="KW-1185">Reference proteome</keyword>
<keyword evidence="2" id="KW-1133">Transmembrane helix</keyword>
<accession>A0ABS9PZ83</accession>
<feature type="compositionally biased region" description="Basic and acidic residues" evidence="1">
    <location>
        <begin position="77"/>
        <end position="108"/>
    </location>
</feature>
<feature type="transmembrane region" description="Helical" evidence="2">
    <location>
        <begin position="43"/>
        <end position="66"/>
    </location>
</feature>
<feature type="compositionally biased region" description="Basic and acidic residues" evidence="1">
    <location>
        <begin position="115"/>
        <end position="157"/>
    </location>
</feature>
<gene>
    <name evidence="3" type="ORF">MHL29_03395</name>
</gene>
<dbReference type="RefSeq" id="WP_019286532.1">
    <property type="nucleotide sequence ID" value="NZ_DAMCTM010000001.1"/>
</dbReference>
<dbReference type="EMBL" id="JAKRCV010000006">
    <property type="protein sequence ID" value="MCG7320940.1"/>
    <property type="molecule type" value="Genomic_DNA"/>
</dbReference>
<organism evidence="3 4">
    <name type="scientific">Arsenicicoccus bolidensis</name>
    <dbReference type="NCBI Taxonomy" id="229480"/>
    <lineage>
        <taxon>Bacteria</taxon>
        <taxon>Bacillati</taxon>
        <taxon>Actinomycetota</taxon>
        <taxon>Actinomycetes</taxon>
        <taxon>Micrococcales</taxon>
        <taxon>Intrasporangiaceae</taxon>
        <taxon>Arsenicicoccus</taxon>
    </lineage>
</organism>
<comment type="caution">
    <text evidence="3">The sequence shown here is derived from an EMBL/GenBank/DDBJ whole genome shotgun (WGS) entry which is preliminary data.</text>
</comment>
<protein>
    <recommendedName>
        <fullName evidence="5">LapA family protein</fullName>
    </recommendedName>
</protein>
<evidence type="ECO:0008006" key="5">
    <source>
        <dbReference type="Google" id="ProtNLM"/>
    </source>
</evidence>
<dbReference type="Proteomes" id="UP001521931">
    <property type="component" value="Unassembled WGS sequence"/>
</dbReference>
<evidence type="ECO:0000313" key="4">
    <source>
        <dbReference type="Proteomes" id="UP001521931"/>
    </source>
</evidence>
<keyword evidence="2" id="KW-0812">Transmembrane</keyword>
<evidence type="ECO:0000256" key="2">
    <source>
        <dbReference type="SAM" id="Phobius"/>
    </source>
</evidence>